<proteinExistence type="predicted"/>
<protein>
    <submittedName>
        <fullName evidence="1">Uncharacterized protein</fullName>
    </submittedName>
</protein>
<keyword evidence="3" id="KW-1185">Reference proteome</keyword>
<name>A0ABV3VXS6_9BACI</name>
<dbReference type="Proteomes" id="UP001558534">
    <property type="component" value="Unassembled WGS sequence"/>
</dbReference>
<gene>
    <name evidence="1" type="ORF">AB1300_11330</name>
    <name evidence="2" type="ORF">AB1300_12875</name>
</gene>
<dbReference type="EMBL" id="JBFRHK010000007">
    <property type="protein sequence ID" value="MEX3746027.1"/>
    <property type="molecule type" value="Genomic_DNA"/>
</dbReference>
<sequence length="324" mass="38651">MLNQKKLELAYRRYSKNFVDGIKFEDIEEDYKDSQNEITTIVDLNSLEKDHILLIDLDSIASYYLSKWKKDVLVNGENNTEDFKKIMIIVFHQCMVQDLYKIRYPKMIVEYSFRDVIATLIHFTMFGWEKEEKILFDFIVEHFGGRLMDANNWNKHTWFLLELYLQYRNKTIVGTNKNLYIAVREHFQEANLEFGLIPEDLGIYTEVLEHWATPQLDEIKTLIDKMTVFHSNLASELGESIEFGDYGYGFYPYEILFLIHVRKKIGLPVPNHFDDFLMNTPEAKMVIGDSEPYPEWDPLLRQIDNFYRKNYPKYIPNKHGELFQ</sequence>
<comment type="caution">
    <text evidence="1">The sequence shown here is derived from an EMBL/GenBank/DDBJ whole genome shotgun (WGS) entry which is preliminary data.</text>
</comment>
<organism evidence="1 3">
    <name type="scientific">Lysinibacillus xylanilyticus</name>
    <dbReference type="NCBI Taxonomy" id="582475"/>
    <lineage>
        <taxon>Bacteria</taxon>
        <taxon>Bacillati</taxon>
        <taxon>Bacillota</taxon>
        <taxon>Bacilli</taxon>
        <taxon>Bacillales</taxon>
        <taxon>Bacillaceae</taxon>
        <taxon>Lysinibacillus</taxon>
    </lineage>
</organism>
<reference evidence="1 3" key="1">
    <citation type="submission" date="2024-07" db="EMBL/GenBank/DDBJ databases">
        <title>Characterization of a bacterium isolated from hydrolysated instant sea cucumber by whole-genome sequencing and metabolomics.</title>
        <authorList>
            <person name="Luo X."/>
            <person name="Zhang Z."/>
            <person name="Zheng Z."/>
            <person name="Zhang W."/>
            <person name="Ming T."/>
            <person name="Jiao L."/>
            <person name="Su X."/>
            <person name="Kong F."/>
            <person name="Xu J."/>
        </authorList>
    </citation>
    <scope>NUCLEOTIDE SEQUENCE [LARGE SCALE GENOMIC DNA]</scope>
    <source>
        <strain evidence="1 3">XL-2024</strain>
    </source>
</reference>
<evidence type="ECO:0000313" key="2">
    <source>
        <dbReference type="EMBL" id="MEX3746027.1"/>
    </source>
</evidence>
<evidence type="ECO:0000313" key="1">
    <source>
        <dbReference type="EMBL" id="MEX3745727.1"/>
    </source>
</evidence>
<dbReference type="RefSeq" id="WP_368636606.1">
    <property type="nucleotide sequence ID" value="NZ_JBFRHK010000006.1"/>
</dbReference>
<dbReference type="EMBL" id="JBFRHK010000006">
    <property type="protein sequence ID" value="MEX3745727.1"/>
    <property type="molecule type" value="Genomic_DNA"/>
</dbReference>
<accession>A0ABV3VXS6</accession>
<evidence type="ECO:0000313" key="3">
    <source>
        <dbReference type="Proteomes" id="UP001558534"/>
    </source>
</evidence>